<dbReference type="EMBL" id="QSJD01000006">
    <property type="protein sequence ID" value="RHD51122.1"/>
    <property type="molecule type" value="Genomic_DNA"/>
</dbReference>
<dbReference type="RefSeq" id="WP_122140844.1">
    <property type="nucleotide sequence ID" value="NZ_JADNGD010000022.1"/>
</dbReference>
<proteinExistence type="predicted"/>
<accession>A0A414FNP1</accession>
<dbReference type="Proteomes" id="UP000284689">
    <property type="component" value="Unassembled WGS sequence"/>
</dbReference>
<protein>
    <recommendedName>
        <fullName evidence="3">Plasmid mobilization relaxosome protein MobC</fullName>
    </recommendedName>
</protein>
<comment type="caution">
    <text evidence="1">The sequence shown here is derived from an EMBL/GenBank/DDBJ whole genome shotgun (WGS) entry which is preliminary data.</text>
</comment>
<name>A0A414FNP1_9BACE</name>
<evidence type="ECO:0008006" key="3">
    <source>
        <dbReference type="Google" id="ProtNLM"/>
    </source>
</evidence>
<reference evidence="1 2" key="1">
    <citation type="submission" date="2018-08" db="EMBL/GenBank/DDBJ databases">
        <title>A genome reference for cultivated species of the human gut microbiota.</title>
        <authorList>
            <person name="Zou Y."/>
            <person name="Xue W."/>
            <person name="Luo G."/>
        </authorList>
    </citation>
    <scope>NUCLEOTIDE SEQUENCE [LARGE SCALE GENOMIC DNA]</scope>
    <source>
        <strain evidence="1 2">AM31-16AC</strain>
    </source>
</reference>
<evidence type="ECO:0000313" key="1">
    <source>
        <dbReference type="EMBL" id="RHD51122.1"/>
    </source>
</evidence>
<gene>
    <name evidence="1" type="ORF">DW794_06025</name>
</gene>
<sequence>MKNQRTKVFQLRLTADELLSLKEKAVPYQSVSNYIRKAVEEFTHVDVKQQIEMMQDLCAFYRKFQNELSWAGSNLNQSVKRVNELAVAGLLSPGYVNEVLLPSIQDVQNILKRIKDDLETLNNKTQLIK</sequence>
<dbReference type="AlphaFoldDB" id="A0A414FNP1"/>
<organism evidence="1 2">
    <name type="scientific">Bacteroides caccae</name>
    <dbReference type="NCBI Taxonomy" id="47678"/>
    <lineage>
        <taxon>Bacteria</taxon>
        <taxon>Pseudomonadati</taxon>
        <taxon>Bacteroidota</taxon>
        <taxon>Bacteroidia</taxon>
        <taxon>Bacteroidales</taxon>
        <taxon>Bacteroidaceae</taxon>
        <taxon>Bacteroides</taxon>
    </lineage>
</organism>
<evidence type="ECO:0000313" key="2">
    <source>
        <dbReference type="Proteomes" id="UP000284689"/>
    </source>
</evidence>